<accession>A0A9P4HXH9</accession>
<reference evidence="2" key="1">
    <citation type="journal article" date="2020" name="Stud. Mycol.">
        <title>101 Dothideomycetes genomes: a test case for predicting lifestyles and emergence of pathogens.</title>
        <authorList>
            <person name="Haridas S."/>
            <person name="Albert R."/>
            <person name="Binder M."/>
            <person name="Bloem J."/>
            <person name="Labutti K."/>
            <person name="Salamov A."/>
            <person name="Andreopoulos B."/>
            <person name="Baker S."/>
            <person name="Barry K."/>
            <person name="Bills G."/>
            <person name="Bluhm B."/>
            <person name="Cannon C."/>
            <person name="Castanera R."/>
            <person name="Culley D."/>
            <person name="Daum C."/>
            <person name="Ezra D."/>
            <person name="Gonzalez J."/>
            <person name="Henrissat B."/>
            <person name="Kuo A."/>
            <person name="Liang C."/>
            <person name="Lipzen A."/>
            <person name="Lutzoni F."/>
            <person name="Magnuson J."/>
            <person name="Mondo S."/>
            <person name="Nolan M."/>
            <person name="Ohm R."/>
            <person name="Pangilinan J."/>
            <person name="Park H.-J."/>
            <person name="Ramirez L."/>
            <person name="Alfaro M."/>
            <person name="Sun H."/>
            <person name="Tritt A."/>
            <person name="Yoshinaga Y."/>
            <person name="Zwiers L.-H."/>
            <person name="Turgeon B."/>
            <person name="Goodwin S."/>
            <person name="Spatafora J."/>
            <person name="Crous P."/>
            <person name="Grigoriev I."/>
        </authorList>
    </citation>
    <scope>NUCLEOTIDE SEQUENCE</scope>
    <source>
        <strain evidence="2">CBS 121410</strain>
    </source>
</reference>
<evidence type="ECO:0000256" key="1">
    <source>
        <dbReference type="SAM" id="SignalP"/>
    </source>
</evidence>
<dbReference type="InterPro" id="IPR010775">
    <property type="entry name" value="DUF1365"/>
</dbReference>
<feature type="signal peptide" evidence="1">
    <location>
        <begin position="1"/>
        <end position="27"/>
    </location>
</feature>
<dbReference type="PANTHER" id="PTHR33973">
    <property type="entry name" value="OS07G0153300 PROTEIN"/>
    <property type="match status" value="1"/>
</dbReference>
<comment type="caution">
    <text evidence="2">The sequence shown here is derived from an EMBL/GenBank/DDBJ whole genome shotgun (WGS) entry which is preliminary data.</text>
</comment>
<dbReference type="PANTHER" id="PTHR33973:SF4">
    <property type="entry name" value="OS07G0153300 PROTEIN"/>
    <property type="match status" value="1"/>
</dbReference>
<protein>
    <recommendedName>
        <fullName evidence="4">DUF1365-domain-containing protein</fullName>
    </recommendedName>
</protein>
<dbReference type="Proteomes" id="UP000799776">
    <property type="component" value="Unassembled WGS sequence"/>
</dbReference>
<dbReference type="OrthoDB" id="3340520at2759"/>
<keyword evidence="1" id="KW-0732">Signal</keyword>
<gene>
    <name evidence="2" type="ORF">K490DRAFT_73610</name>
</gene>
<evidence type="ECO:0000313" key="2">
    <source>
        <dbReference type="EMBL" id="KAF2087683.1"/>
    </source>
</evidence>
<evidence type="ECO:0008006" key="4">
    <source>
        <dbReference type="Google" id="ProtNLM"/>
    </source>
</evidence>
<sequence length="594" mass="67515">MLASEPARKSYVVVALLSLSLDVLTECFTHTWHINTILGPALWCSLCRTAHSRFFPQKHSFSYSYLCVGVPVGQRNKYGNMLSVDTQCLPAQKQAKGWFHVQGEDHLERGGSQMDLKDKLSQYLQTQGVCDDMWHHAYLVTAPRFLGYSFNPVSFWYIYTEMNELKMMILEVNNTFDERRLYLLEARSSEHGKDASSSIEKTALAPSDEPYVFQNSWPKDFHVSPFNSREGSYSLSALDPFDSRNPSCLLHNDIDLLARQDGRPKINARIFSEGDPVDPTELSALGTLRFLATWWWVGLVTFPRIVRQAYALYFKRRLRVFFRPEVATTSMARNATSNEIILETFFIRYLEDVVAKIPKPIIVRYEPAAGTGQSRELKSASVAVSTDSNIPILSIKIMGPAFYSRFVHYSHTWEAFNNECLCTDPKNATISFSNPSLLNLLPFDHDRKDRTLKYQDNTHPSSYPTPRRWRWTILKKLRCHPAAPSYLTKSATDRGVDSNAAASAVEDIRSKPFAPLDGFVQRNCQDEEWLYRRCAAQLFLAQRLAGGFTELIALVDIGLRCALLGVSFQFFNGASTVHTMLLSAVHIWSFAKGL</sequence>
<dbReference type="Pfam" id="PF07103">
    <property type="entry name" value="DUF1365"/>
    <property type="match status" value="1"/>
</dbReference>
<evidence type="ECO:0000313" key="3">
    <source>
        <dbReference type="Proteomes" id="UP000799776"/>
    </source>
</evidence>
<organism evidence="2 3">
    <name type="scientific">Saccharata proteae CBS 121410</name>
    <dbReference type="NCBI Taxonomy" id="1314787"/>
    <lineage>
        <taxon>Eukaryota</taxon>
        <taxon>Fungi</taxon>
        <taxon>Dikarya</taxon>
        <taxon>Ascomycota</taxon>
        <taxon>Pezizomycotina</taxon>
        <taxon>Dothideomycetes</taxon>
        <taxon>Dothideomycetes incertae sedis</taxon>
        <taxon>Botryosphaeriales</taxon>
        <taxon>Saccharataceae</taxon>
        <taxon>Saccharata</taxon>
    </lineage>
</organism>
<name>A0A9P4HXH9_9PEZI</name>
<dbReference type="EMBL" id="ML978719">
    <property type="protein sequence ID" value="KAF2087683.1"/>
    <property type="molecule type" value="Genomic_DNA"/>
</dbReference>
<feature type="chain" id="PRO_5040497501" description="DUF1365-domain-containing protein" evidence="1">
    <location>
        <begin position="28"/>
        <end position="594"/>
    </location>
</feature>
<dbReference type="AlphaFoldDB" id="A0A9P4HXH9"/>
<keyword evidence="3" id="KW-1185">Reference proteome</keyword>
<proteinExistence type="predicted"/>